<dbReference type="PROSITE" id="PS50850">
    <property type="entry name" value="MFS"/>
    <property type="match status" value="1"/>
</dbReference>
<evidence type="ECO:0000259" key="2">
    <source>
        <dbReference type="PROSITE" id="PS50850"/>
    </source>
</evidence>
<dbReference type="InterPro" id="IPR020846">
    <property type="entry name" value="MFS_dom"/>
</dbReference>
<feature type="transmembrane region" description="Helical" evidence="1">
    <location>
        <begin position="255"/>
        <end position="275"/>
    </location>
</feature>
<dbReference type="InterPro" id="IPR036259">
    <property type="entry name" value="MFS_trans_sf"/>
</dbReference>
<dbReference type="InterPro" id="IPR039672">
    <property type="entry name" value="MFS_2"/>
</dbReference>
<feature type="transmembrane region" description="Helical" evidence="1">
    <location>
        <begin position="426"/>
        <end position="450"/>
    </location>
</feature>
<proteinExistence type="predicted"/>
<feature type="transmembrane region" description="Helical" evidence="1">
    <location>
        <begin position="108"/>
        <end position="127"/>
    </location>
</feature>
<sequence length="473" mass="53459">MTEKELTLKEKVLFATSSFPDQLTYQAFTIYVFTFYFAVVGLTMTEIWIGFILWGFWNMINDPLLGALSERTKFKGKLGKRKLYLIISFIPLSLMMILLYTVPANFEFIYFVFIIFAFEFFYTMFSVNTNAIFPEMFPTEKQRASVNIFIKVFTMIAVILASLVPTFVVSPLVPTLGPLDPGYSAEVASIKSMYIIAGLILFVLVVIMAILFIFFSVDEKEEKTTDFEKRPKFFESLKLTFSNRTFLKFTLGNMLIWYCFNVLLTVFPLFAVEVLGITEGAMMIGIILMIALLSAAIFQPVQSKIRSKVGTRKGLMIGLAIWIVTLFPLIFLSNNAMSTTLAMIIFFTIGFGLSAALFHIDLIHGDVIDQDALKFGVRRAASYYGVNAFIHRFSTVLGITTIALVFSGTGWSSYESLVVDPAIIELGLKALIFVFPAIALLGAIICFKFYDLHGEKLVTMRRQLEEHPELKNK</sequence>
<evidence type="ECO:0000313" key="3">
    <source>
        <dbReference type="EMBL" id="KKN04231.1"/>
    </source>
</evidence>
<feature type="transmembrane region" description="Helical" evidence="1">
    <location>
        <begin position="281"/>
        <end position="302"/>
    </location>
</feature>
<dbReference type="GO" id="GO:0008643">
    <property type="term" value="P:carbohydrate transport"/>
    <property type="evidence" value="ECO:0007669"/>
    <property type="project" value="InterPro"/>
</dbReference>
<dbReference type="GO" id="GO:0015293">
    <property type="term" value="F:symporter activity"/>
    <property type="evidence" value="ECO:0007669"/>
    <property type="project" value="InterPro"/>
</dbReference>
<protein>
    <recommendedName>
        <fullName evidence="2">Major facilitator superfamily (MFS) profile domain-containing protein</fullName>
    </recommendedName>
</protein>
<dbReference type="PANTHER" id="PTHR11328:SF24">
    <property type="entry name" value="MAJOR FACILITATOR SUPERFAMILY (MFS) PROFILE DOMAIN-CONTAINING PROTEIN"/>
    <property type="match status" value="1"/>
</dbReference>
<dbReference type="Gene3D" id="1.20.1250.20">
    <property type="entry name" value="MFS general substrate transporter like domains"/>
    <property type="match status" value="2"/>
</dbReference>
<dbReference type="PANTHER" id="PTHR11328">
    <property type="entry name" value="MAJOR FACILITATOR SUPERFAMILY DOMAIN-CONTAINING PROTEIN"/>
    <property type="match status" value="1"/>
</dbReference>
<feature type="transmembrane region" description="Helical" evidence="1">
    <location>
        <begin position="193"/>
        <end position="215"/>
    </location>
</feature>
<dbReference type="EMBL" id="LAZR01004942">
    <property type="protein sequence ID" value="KKN04231.1"/>
    <property type="molecule type" value="Genomic_DNA"/>
</dbReference>
<accession>A0A0F9PT09</accession>
<dbReference type="AlphaFoldDB" id="A0A0F9PT09"/>
<feature type="transmembrane region" description="Helical" evidence="1">
    <location>
        <begin position="148"/>
        <end position="173"/>
    </location>
</feature>
<organism evidence="3">
    <name type="scientific">marine sediment metagenome</name>
    <dbReference type="NCBI Taxonomy" id="412755"/>
    <lineage>
        <taxon>unclassified sequences</taxon>
        <taxon>metagenomes</taxon>
        <taxon>ecological metagenomes</taxon>
    </lineage>
</organism>
<evidence type="ECO:0000256" key="1">
    <source>
        <dbReference type="SAM" id="Phobius"/>
    </source>
</evidence>
<dbReference type="Pfam" id="PF13347">
    <property type="entry name" value="MFS_2"/>
    <property type="match status" value="1"/>
</dbReference>
<feature type="transmembrane region" description="Helical" evidence="1">
    <location>
        <begin position="381"/>
        <end position="406"/>
    </location>
</feature>
<comment type="caution">
    <text evidence="3">The sequence shown here is derived from an EMBL/GenBank/DDBJ whole genome shotgun (WGS) entry which is preliminary data.</text>
</comment>
<feature type="transmembrane region" description="Helical" evidence="1">
    <location>
        <begin position="83"/>
        <end position="102"/>
    </location>
</feature>
<keyword evidence="1" id="KW-0812">Transmembrane</keyword>
<feature type="domain" description="Major facilitator superfamily (MFS) profile" evidence="2">
    <location>
        <begin position="1"/>
        <end position="221"/>
    </location>
</feature>
<feature type="transmembrane region" description="Helical" evidence="1">
    <location>
        <begin position="314"/>
        <end position="333"/>
    </location>
</feature>
<feature type="transmembrane region" description="Helical" evidence="1">
    <location>
        <begin position="28"/>
        <end position="57"/>
    </location>
</feature>
<dbReference type="GO" id="GO:0005886">
    <property type="term" value="C:plasma membrane"/>
    <property type="evidence" value="ECO:0007669"/>
    <property type="project" value="TreeGrafter"/>
</dbReference>
<gene>
    <name evidence="3" type="ORF">LCGC14_1099560</name>
</gene>
<keyword evidence="1" id="KW-1133">Transmembrane helix</keyword>
<feature type="transmembrane region" description="Helical" evidence="1">
    <location>
        <begin position="339"/>
        <end position="360"/>
    </location>
</feature>
<keyword evidence="1" id="KW-0472">Membrane</keyword>
<dbReference type="SUPFAM" id="SSF103473">
    <property type="entry name" value="MFS general substrate transporter"/>
    <property type="match status" value="1"/>
</dbReference>
<reference evidence="3" key="1">
    <citation type="journal article" date="2015" name="Nature">
        <title>Complex archaea that bridge the gap between prokaryotes and eukaryotes.</title>
        <authorList>
            <person name="Spang A."/>
            <person name="Saw J.H."/>
            <person name="Jorgensen S.L."/>
            <person name="Zaremba-Niedzwiedzka K."/>
            <person name="Martijn J."/>
            <person name="Lind A.E."/>
            <person name="van Eijk R."/>
            <person name="Schleper C."/>
            <person name="Guy L."/>
            <person name="Ettema T.J."/>
        </authorList>
    </citation>
    <scope>NUCLEOTIDE SEQUENCE</scope>
</reference>
<name>A0A0F9PT09_9ZZZZ</name>